<evidence type="ECO:0000256" key="6">
    <source>
        <dbReference type="ARBA" id="ARBA00023136"/>
    </source>
</evidence>
<dbReference type="InterPro" id="IPR005829">
    <property type="entry name" value="Sugar_transporter_CS"/>
</dbReference>
<name>A0A6F8ZFQ9_9FIRM</name>
<feature type="transmembrane region" description="Helical" evidence="7">
    <location>
        <begin position="133"/>
        <end position="153"/>
    </location>
</feature>
<dbReference type="AlphaFoldDB" id="A0A6F8ZFQ9"/>
<dbReference type="KEGG" id="hfv:R50_0994"/>
<dbReference type="InterPro" id="IPR036259">
    <property type="entry name" value="MFS_trans_sf"/>
</dbReference>
<dbReference type="CDD" id="cd17321">
    <property type="entry name" value="MFS_MMR_MDR_like"/>
    <property type="match status" value="1"/>
</dbReference>
<feature type="transmembrane region" description="Helical" evidence="7">
    <location>
        <begin position="104"/>
        <end position="127"/>
    </location>
</feature>
<evidence type="ECO:0000256" key="7">
    <source>
        <dbReference type="SAM" id="Phobius"/>
    </source>
</evidence>
<feature type="domain" description="Major facilitator superfamily (MFS) profile" evidence="8">
    <location>
        <begin position="35"/>
        <end position="483"/>
    </location>
</feature>
<dbReference type="Pfam" id="PF07690">
    <property type="entry name" value="MFS_1"/>
    <property type="match status" value="1"/>
</dbReference>
<dbReference type="InterPro" id="IPR011701">
    <property type="entry name" value="MFS"/>
</dbReference>
<feature type="transmembrane region" description="Helical" evidence="7">
    <location>
        <begin position="290"/>
        <end position="314"/>
    </location>
</feature>
<accession>A0A6F8ZFQ9</accession>
<keyword evidence="2" id="KW-0813">Transport</keyword>
<keyword evidence="6 7" id="KW-0472">Membrane</keyword>
<dbReference type="SUPFAM" id="SSF103473">
    <property type="entry name" value="MFS general substrate transporter"/>
    <property type="match status" value="2"/>
</dbReference>
<proteinExistence type="predicted"/>
<feature type="transmembrane region" description="Helical" evidence="7">
    <location>
        <begin position="31"/>
        <end position="53"/>
    </location>
</feature>
<dbReference type="PRINTS" id="PR01036">
    <property type="entry name" value="TCRTETB"/>
</dbReference>
<evidence type="ECO:0000256" key="3">
    <source>
        <dbReference type="ARBA" id="ARBA00022475"/>
    </source>
</evidence>
<evidence type="ECO:0000256" key="5">
    <source>
        <dbReference type="ARBA" id="ARBA00022989"/>
    </source>
</evidence>
<feature type="transmembrane region" description="Helical" evidence="7">
    <location>
        <begin position="221"/>
        <end position="240"/>
    </location>
</feature>
<dbReference type="PANTHER" id="PTHR42718:SF46">
    <property type="entry name" value="BLR6921 PROTEIN"/>
    <property type="match status" value="1"/>
</dbReference>
<evidence type="ECO:0000256" key="4">
    <source>
        <dbReference type="ARBA" id="ARBA00022692"/>
    </source>
</evidence>
<evidence type="ECO:0000259" key="8">
    <source>
        <dbReference type="PROSITE" id="PS50850"/>
    </source>
</evidence>
<feature type="transmembrane region" description="Helical" evidence="7">
    <location>
        <begin position="165"/>
        <end position="185"/>
    </location>
</feature>
<dbReference type="GO" id="GO:0005886">
    <property type="term" value="C:plasma membrane"/>
    <property type="evidence" value="ECO:0007669"/>
    <property type="project" value="UniProtKB-SubCell"/>
</dbReference>
<evidence type="ECO:0000256" key="1">
    <source>
        <dbReference type="ARBA" id="ARBA00004651"/>
    </source>
</evidence>
<feature type="transmembrane region" description="Helical" evidence="7">
    <location>
        <begin position="73"/>
        <end position="92"/>
    </location>
</feature>
<reference evidence="9 10" key="1">
    <citation type="submission" date="2020-02" db="EMBL/GenBank/DDBJ databases">
        <authorList>
            <person name="Hogendoorn C."/>
        </authorList>
    </citation>
    <scope>NUCLEOTIDE SEQUENCE [LARGE SCALE GENOMIC DNA]</scope>
    <source>
        <strain evidence="9">R501</strain>
    </source>
</reference>
<evidence type="ECO:0000313" key="10">
    <source>
        <dbReference type="Proteomes" id="UP000503399"/>
    </source>
</evidence>
<keyword evidence="10" id="KW-1185">Reference proteome</keyword>
<keyword evidence="3" id="KW-1003">Cell membrane</keyword>
<feature type="transmembrane region" description="Helical" evidence="7">
    <location>
        <begin position="320"/>
        <end position="342"/>
    </location>
</feature>
<feature type="transmembrane region" description="Helical" evidence="7">
    <location>
        <begin position="246"/>
        <end position="269"/>
    </location>
</feature>
<evidence type="ECO:0000256" key="2">
    <source>
        <dbReference type="ARBA" id="ARBA00022448"/>
    </source>
</evidence>
<gene>
    <name evidence="9" type="ORF">R50_0994</name>
</gene>
<feature type="transmembrane region" description="Helical" evidence="7">
    <location>
        <begin position="191"/>
        <end position="209"/>
    </location>
</feature>
<sequence>MAQQTKSEQLSGVAGWWRSLPLPQVTSRPGYIWYVVATVCVGAFMAALDASIVNVALPTMMRDFHTDYGTVEWVLIAYLLTLTALLTLIGRLADMVGRRPLYTFGFLVFIAGSALCGAAVNMPMLIISRVFQATGAAMLQANSVAIITATVPAEVRGRAIGLQGSAQAIGLSLGPAVGGALIALFGWRAIFYVNVPVGLVGTLMGAFILPRDHLGHTRPTFDWWGSLLLAPALVALMLALSEGKRWGWGSPLVVGLLAASALFLAAFVLRELRARSPLVDPRLFTIPVFSIGNFTGLLSYLVMFGVLFLMPFYLEHVQGYAPAVTGVLLTPVPLGMTVAAPIAGGLADRFGPRLLTTAGMALSALGVIGLALTLGVGAPVPLILAELALVGVGLGTFTPPNNSSVMGSVPGARLGVAGGILNMARSLGMAMGTAVAGAVLVAFLPTPETVAGRILATRASLWGLFLLAVLAALISVFRISSSGGDRSLPVQFD</sequence>
<dbReference type="NCBIfam" id="TIGR00711">
    <property type="entry name" value="efflux_EmrB"/>
    <property type="match status" value="1"/>
</dbReference>
<dbReference type="Gene3D" id="1.20.1720.10">
    <property type="entry name" value="Multidrug resistance protein D"/>
    <property type="match status" value="1"/>
</dbReference>
<dbReference type="PROSITE" id="PS00216">
    <property type="entry name" value="SUGAR_TRANSPORT_1"/>
    <property type="match status" value="1"/>
</dbReference>
<comment type="subcellular location">
    <subcellularLocation>
        <location evidence="1">Cell membrane</location>
        <topology evidence="1">Multi-pass membrane protein</topology>
    </subcellularLocation>
</comment>
<evidence type="ECO:0000313" key="9">
    <source>
        <dbReference type="EMBL" id="CAB1128500.1"/>
    </source>
</evidence>
<organism evidence="9 10">
    <name type="scientific">Candidatus Hydrogenisulfobacillus filiaventi</name>
    <dbReference type="NCBI Taxonomy" id="2707344"/>
    <lineage>
        <taxon>Bacteria</taxon>
        <taxon>Bacillati</taxon>
        <taxon>Bacillota</taxon>
        <taxon>Clostridia</taxon>
        <taxon>Eubacteriales</taxon>
        <taxon>Clostridiales Family XVII. Incertae Sedis</taxon>
        <taxon>Candidatus Hydrogenisulfobacillus</taxon>
    </lineage>
</organism>
<protein>
    <submittedName>
        <fullName evidence="9">MFS transporter</fullName>
    </submittedName>
</protein>
<dbReference type="Gene3D" id="1.20.1250.20">
    <property type="entry name" value="MFS general substrate transporter like domains"/>
    <property type="match status" value="1"/>
</dbReference>
<dbReference type="EMBL" id="LR778114">
    <property type="protein sequence ID" value="CAB1128500.1"/>
    <property type="molecule type" value="Genomic_DNA"/>
</dbReference>
<keyword evidence="5 7" id="KW-1133">Transmembrane helix</keyword>
<feature type="transmembrane region" description="Helical" evidence="7">
    <location>
        <begin position="459"/>
        <end position="477"/>
    </location>
</feature>
<dbReference type="Proteomes" id="UP000503399">
    <property type="component" value="Chromosome"/>
</dbReference>
<keyword evidence="4 7" id="KW-0812">Transmembrane</keyword>
<dbReference type="FunFam" id="1.20.1720.10:FF:000021">
    <property type="entry name" value="Drug resistance transporter, EmrB/QacA subfamily"/>
    <property type="match status" value="1"/>
</dbReference>
<dbReference type="InterPro" id="IPR020846">
    <property type="entry name" value="MFS_dom"/>
</dbReference>
<dbReference type="PROSITE" id="PS50850">
    <property type="entry name" value="MFS"/>
    <property type="match status" value="1"/>
</dbReference>
<dbReference type="GO" id="GO:0022857">
    <property type="term" value="F:transmembrane transporter activity"/>
    <property type="evidence" value="ECO:0007669"/>
    <property type="project" value="InterPro"/>
</dbReference>
<dbReference type="InterPro" id="IPR004638">
    <property type="entry name" value="EmrB-like"/>
</dbReference>
<feature type="transmembrane region" description="Helical" evidence="7">
    <location>
        <begin position="354"/>
        <end position="374"/>
    </location>
</feature>
<feature type="transmembrane region" description="Helical" evidence="7">
    <location>
        <begin position="427"/>
        <end position="447"/>
    </location>
</feature>
<dbReference type="PANTHER" id="PTHR42718">
    <property type="entry name" value="MAJOR FACILITATOR SUPERFAMILY MULTIDRUG TRANSPORTER MFSC"/>
    <property type="match status" value="1"/>
</dbReference>